<dbReference type="Proteomes" id="UP000321379">
    <property type="component" value="Unassembled WGS sequence"/>
</dbReference>
<evidence type="ECO:0000313" key="6">
    <source>
        <dbReference type="EMBL" id="TXN32150.1"/>
    </source>
</evidence>
<dbReference type="GO" id="GO:0009252">
    <property type="term" value="P:peptidoglycan biosynthetic process"/>
    <property type="evidence" value="ECO:0007669"/>
    <property type="project" value="TreeGrafter"/>
</dbReference>
<feature type="domain" description="Alanine racemase C-terminal" evidence="5">
    <location>
        <begin position="239"/>
        <end position="346"/>
    </location>
</feature>
<sequence>MTGAEVTVDLAAYRRNLDRIRTRVAPAGLMAIVKADAYGHGLLPIARVAVEAGVGWIGSLDIATGLRLREAGIHDDVAIFAWLLGPVEDYAAAIGAGIDLGVSTADQLDQLATAGAAGRARVHLKIDTGLHRNGADAAEWPSLVRRALELEDRVELVGVWTHIAEASDAEDSEAIEQFHAAIAMAQGLGAAFSVRHLAASAASFARADARFDLVRVGAFSYGISPGGGVTAASLGLEPVLTLAAPVIAVNDGLATVATGFGDGIPGSAAGAMELAIGGERYLIVSVDVDSLEVAVGAAPVGTGDIAVLVGPGTRGEPTLQEWGDALGTIGEEIVTRLSPRIPRRYVGV</sequence>
<evidence type="ECO:0000256" key="4">
    <source>
        <dbReference type="PIRSR" id="PIRSR600821-50"/>
    </source>
</evidence>
<dbReference type="GO" id="GO:0030632">
    <property type="term" value="P:D-alanine biosynthetic process"/>
    <property type="evidence" value="ECO:0007669"/>
    <property type="project" value="TreeGrafter"/>
</dbReference>
<evidence type="ECO:0000256" key="1">
    <source>
        <dbReference type="ARBA" id="ARBA00001933"/>
    </source>
</evidence>
<accession>A0A5C8UU13</accession>
<dbReference type="Gene3D" id="3.20.20.10">
    <property type="entry name" value="Alanine racemase"/>
    <property type="match status" value="1"/>
</dbReference>
<dbReference type="PANTHER" id="PTHR30511:SF0">
    <property type="entry name" value="ALANINE RACEMASE, CATABOLIC-RELATED"/>
    <property type="match status" value="1"/>
</dbReference>
<comment type="caution">
    <text evidence="6">The sequence shown here is derived from an EMBL/GenBank/DDBJ whole genome shotgun (WGS) entry which is preliminary data.</text>
</comment>
<dbReference type="InterPro" id="IPR029066">
    <property type="entry name" value="PLP-binding_barrel"/>
</dbReference>
<proteinExistence type="predicted"/>
<dbReference type="InterPro" id="IPR011079">
    <property type="entry name" value="Ala_racemase_C"/>
</dbReference>
<dbReference type="Gene3D" id="2.40.37.10">
    <property type="entry name" value="Lyase, Ornithine Decarboxylase, Chain A, domain 1"/>
    <property type="match status" value="2"/>
</dbReference>
<dbReference type="GO" id="GO:0030170">
    <property type="term" value="F:pyridoxal phosphate binding"/>
    <property type="evidence" value="ECO:0007669"/>
    <property type="project" value="TreeGrafter"/>
</dbReference>
<dbReference type="AlphaFoldDB" id="A0A5C8UU13"/>
<organism evidence="6 7">
    <name type="scientific">Lacisediminihabitans profunda</name>
    <dbReference type="NCBI Taxonomy" id="2594790"/>
    <lineage>
        <taxon>Bacteria</taxon>
        <taxon>Bacillati</taxon>
        <taxon>Actinomycetota</taxon>
        <taxon>Actinomycetes</taxon>
        <taxon>Micrococcales</taxon>
        <taxon>Microbacteriaceae</taxon>
        <taxon>Lacisediminihabitans</taxon>
    </lineage>
</organism>
<dbReference type="PROSITE" id="PS00395">
    <property type="entry name" value="ALANINE_RACEMASE"/>
    <property type="match status" value="1"/>
</dbReference>
<dbReference type="PANTHER" id="PTHR30511">
    <property type="entry name" value="ALANINE RACEMASE"/>
    <property type="match status" value="1"/>
</dbReference>
<dbReference type="SUPFAM" id="SSF51419">
    <property type="entry name" value="PLP-binding barrel"/>
    <property type="match status" value="1"/>
</dbReference>
<evidence type="ECO:0000313" key="7">
    <source>
        <dbReference type="Proteomes" id="UP000321379"/>
    </source>
</evidence>
<dbReference type="Pfam" id="PF00842">
    <property type="entry name" value="Ala_racemase_C"/>
    <property type="match status" value="1"/>
</dbReference>
<feature type="modified residue" description="N6-(pyridoxal phosphate)lysine" evidence="4">
    <location>
        <position position="34"/>
    </location>
</feature>
<dbReference type="Pfam" id="PF01168">
    <property type="entry name" value="Ala_racemase_N"/>
    <property type="match status" value="1"/>
</dbReference>
<evidence type="ECO:0000256" key="2">
    <source>
        <dbReference type="ARBA" id="ARBA00022898"/>
    </source>
</evidence>
<reference evidence="6 7" key="1">
    <citation type="submission" date="2019-08" db="EMBL/GenBank/DDBJ databases">
        <title>Bacterial whole genome sequence for Glaciihabitans sp. CHu50b-6-2.</title>
        <authorList>
            <person name="Jin L."/>
        </authorList>
    </citation>
    <scope>NUCLEOTIDE SEQUENCE [LARGE SCALE GENOMIC DNA]</scope>
    <source>
        <strain evidence="6 7">CHu50b-6-2</strain>
    </source>
</reference>
<protein>
    <submittedName>
        <fullName evidence="6">Alanine racemase</fullName>
    </submittedName>
</protein>
<dbReference type="InterPro" id="IPR000821">
    <property type="entry name" value="Ala_racemase"/>
</dbReference>
<dbReference type="SUPFAM" id="SSF50621">
    <property type="entry name" value="Alanine racemase C-terminal domain-like"/>
    <property type="match status" value="1"/>
</dbReference>
<dbReference type="PRINTS" id="PR00992">
    <property type="entry name" value="ALARACEMASE"/>
</dbReference>
<dbReference type="InterPro" id="IPR009006">
    <property type="entry name" value="Ala_racemase/Decarboxylase_C"/>
</dbReference>
<evidence type="ECO:0000259" key="5">
    <source>
        <dbReference type="SMART" id="SM01005"/>
    </source>
</evidence>
<dbReference type="GO" id="GO:0005829">
    <property type="term" value="C:cytosol"/>
    <property type="evidence" value="ECO:0007669"/>
    <property type="project" value="TreeGrafter"/>
</dbReference>
<dbReference type="InterPro" id="IPR001608">
    <property type="entry name" value="Ala_racemase_N"/>
</dbReference>
<dbReference type="GO" id="GO:0008784">
    <property type="term" value="F:alanine racemase activity"/>
    <property type="evidence" value="ECO:0007669"/>
    <property type="project" value="InterPro"/>
</dbReference>
<dbReference type="EMBL" id="VRMG01000004">
    <property type="protein sequence ID" value="TXN32150.1"/>
    <property type="molecule type" value="Genomic_DNA"/>
</dbReference>
<name>A0A5C8UU13_9MICO</name>
<comment type="cofactor">
    <cofactor evidence="1 4">
        <name>pyridoxal 5'-phosphate</name>
        <dbReference type="ChEBI" id="CHEBI:597326"/>
    </cofactor>
</comment>
<keyword evidence="3" id="KW-0413">Isomerase</keyword>
<dbReference type="SMART" id="SM01005">
    <property type="entry name" value="Ala_racemase_C"/>
    <property type="match status" value="1"/>
</dbReference>
<gene>
    <name evidence="6" type="ORF">FVP33_04370</name>
</gene>
<keyword evidence="7" id="KW-1185">Reference proteome</keyword>
<dbReference type="RefSeq" id="WP_147782401.1">
    <property type="nucleotide sequence ID" value="NZ_VRMG01000004.1"/>
</dbReference>
<keyword evidence="2 4" id="KW-0663">Pyridoxal phosphate</keyword>
<evidence type="ECO:0000256" key="3">
    <source>
        <dbReference type="ARBA" id="ARBA00023235"/>
    </source>
</evidence>
<dbReference type="InterPro" id="IPR020622">
    <property type="entry name" value="Ala_racemase_pyridoxalP-BS"/>
</dbReference>